<accession>A0A8D8X606</accession>
<evidence type="ECO:0000313" key="1">
    <source>
        <dbReference type="EMBL" id="CAG6683643.1"/>
    </source>
</evidence>
<organism evidence="1">
    <name type="scientific">Cacopsylla melanoneura</name>
    <dbReference type="NCBI Taxonomy" id="428564"/>
    <lineage>
        <taxon>Eukaryota</taxon>
        <taxon>Metazoa</taxon>
        <taxon>Ecdysozoa</taxon>
        <taxon>Arthropoda</taxon>
        <taxon>Hexapoda</taxon>
        <taxon>Insecta</taxon>
        <taxon>Pterygota</taxon>
        <taxon>Neoptera</taxon>
        <taxon>Paraneoptera</taxon>
        <taxon>Hemiptera</taxon>
        <taxon>Sternorrhyncha</taxon>
        <taxon>Psylloidea</taxon>
        <taxon>Psyllidae</taxon>
        <taxon>Psyllinae</taxon>
        <taxon>Cacopsylla</taxon>
    </lineage>
</organism>
<dbReference type="AlphaFoldDB" id="A0A8D8X606"/>
<dbReference type="EMBL" id="HBUF01263896">
    <property type="protein sequence ID" value="CAG6683643.1"/>
    <property type="molecule type" value="Transcribed_RNA"/>
</dbReference>
<protein>
    <submittedName>
        <fullName evidence="1">Uncharacterized protein</fullName>
    </submittedName>
</protein>
<name>A0A8D8X606_9HEMI</name>
<sequence>MLKQKVKLGGRCENNNKAEKNKLKKWGECLKINLEHLEGGREKDKKQESLKIDLVMGTLGGRKNDKKKESLKIDLVMETHERRKEIRQELFPDKRNLVKEQQPR</sequence>
<proteinExistence type="predicted"/>
<reference evidence="1" key="1">
    <citation type="submission" date="2021-05" db="EMBL/GenBank/DDBJ databases">
        <authorList>
            <person name="Alioto T."/>
            <person name="Alioto T."/>
            <person name="Gomez Garrido J."/>
        </authorList>
    </citation>
    <scope>NUCLEOTIDE SEQUENCE</scope>
</reference>